<dbReference type="Gene3D" id="3.20.20.100">
    <property type="entry name" value="NADP-dependent oxidoreductase domain"/>
    <property type="match status" value="1"/>
</dbReference>
<feature type="site" description="Lowers pKa of active site Tyr" evidence="6">
    <location>
        <position position="74"/>
    </location>
</feature>
<dbReference type="PIRSF" id="PIRSF000097">
    <property type="entry name" value="AKR"/>
    <property type="match status" value="1"/>
</dbReference>
<dbReference type="InterPro" id="IPR023210">
    <property type="entry name" value="NADP_OxRdtase_dom"/>
</dbReference>
<dbReference type="PROSITE" id="PS00062">
    <property type="entry name" value="ALDOKETO_REDUCTASE_2"/>
    <property type="match status" value="1"/>
</dbReference>
<evidence type="ECO:0000256" key="5">
    <source>
        <dbReference type="PIRSR" id="PIRSR000097-2"/>
    </source>
</evidence>
<name>A0A0A7SXR0_LACLL</name>
<dbReference type="PATRIC" id="fig|1360.100.peg.267"/>
<organism evidence="9 10">
    <name type="scientific">Lactococcus lactis subsp. lactis</name>
    <name type="common">Streptococcus lactis</name>
    <dbReference type="NCBI Taxonomy" id="1360"/>
    <lineage>
        <taxon>Bacteria</taxon>
        <taxon>Bacillati</taxon>
        <taxon>Bacillota</taxon>
        <taxon>Bacilli</taxon>
        <taxon>Lactobacillales</taxon>
        <taxon>Streptococcaceae</taxon>
        <taxon>Lactococcus</taxon>
    </lineage>
</organism>
<comment type="similarity">
    <text evidence="1">Belongs to the aldo/keto reductase family.</text>
</comment>
<keyword evidence="3" id="KW-0560">Oxidoreductase</keyword>
<dbReference type="PANTHER" id="PTHR43827">
    <property type="entry name" value="2,5-DIKETO-D-GLUCONIC ACID REDUCTASE"/>
    <property type="match status" value="1"/>
</dbReference>
<dbReference type="GO" id="GO:0016616">
    <property type="term" value="F:oxidoreductase activity, acting on the CH-OH group of donors, NAD or NADP as acceptor"/>
    <property type="evidence" value="ECO:0007669"/>
    <property type="project" value="UniProtKB-ARBA"/>
</dbReference>
<dbReference type="InterPro" id="IPR018170">
    <property type="entry name" value="Aldo/ket_reductase_CS"/>
</dbReference>
<evidence type="ECO:0000256" key="2">
    <source>
        <dbReference type="ARBA" id="ARBA00022857"/>
    </source>
</evidence>
<dbReference type="PANTHER" id="PTHR43827:SF3">
    <property type="entry name" value="NADP-DEPENDENT OXIDOREDUCTASE DOMAIN-CONTAINING PROTEIN"/>
    <property type="match status" value="1"/>
</dbReference>
<dbReference type="EMBL" id="LKLS01000102">
    <property type="protein sequence ID" value="KSU18919.1"/>
    <property type="molecule type" value="Genomic_DNA"/>
</dbReference>
<evidence type="ECO:0000313" key="10">
    <source>
        <dbReference type="Proteomes" id="UP000052991"/>
    </source>
</evidence>
<feature type="domain" description="NADP-dependent oxidoreductase" evidence="7">
    <location>
        <begin position="17"/>
        <end position="259"/>
    </location>
</feature>
<accession>A0A0A7SXR0</accession>
<dbReference type="RefSeq" id="WP_039114578.1">
    <property type="nucleotide sequence ID" value="NZ_CAKMBL010000001.1"/>
</dbReference>
<dbReference type="Proteomes" id="UP000052991">
    <property type="component" value="Unassembled WGS sequence"/>
</dbReference>
<evidence type="ECO:0000313" key="11">
    <source>
        <dbReference type="Proteomes" id="UP000053612"/>
    </source>
</evidence>
<dbReference type="PRINTS" id="PR00069">
    <property type="entry name" value="ALDKETRDTASE"/>
</dbReference>
<evidence type="ECO:0000256" key="1">
    <source>
        <dbReference type="ARBA" id="ARBA00007905"/>
    </source>
</evidence>
<dbReference type="Proteomes" id="UP000053612">
    <property type="component" value="Unassembled WGS sequence"/>
</dbReference>
<proteinExistence type="inferred from homology"/>
<gene>
    <name evidence="8" type="ORF">LMG9449_1073</name>
    <name evidence="9" type="ORF">N42_0270</name>
</gene>
<keyword evidence="2" id="KW-0521">NADP</keyword>
<sequence length="272" mass="31238">MKLNNQIEIPELGLGVFQIPNDETADVVKNAIVNGYRLIDTAKIYENEEGTGQGIKEGLALTGLSRDDLFITSKLWGDNHSYEETVQNFEESLKKLDLDYLDLYLIHWPGTHYAYKEAWKAMEDLYKAGKIKAIGVSNFQKSHLEELLSYAEITPVLNQIELHPKLSQEELRNFLELHDIKVQAWSPLMQGQLLDNEVLKKIADKHGKSVAQIILRWDIQQDILVNVKSIKSERMIANRQIFDFSLDSEDMKAINSLNEELRVGPDPEHFNF</sequence>
<evidence type="ECO:0000256" key="4">
    <source>
        <dbReference type="PIRSR" id="PIRSR000097-1"/>
    </source>
</evidence>
<evidence type="ECO:0000313" key="8">
    <source>
        <dbReference type="EMBL" id="KSU18919.1"/>
    </source>
</evidence>
<dbReference type="SUPFAM" id="SSF51430">
    <property type="entry name" value="NAD(P)-linked oxidoreductase"/>
    <property type="match status" value="1"/>
</dbReference>
<dbReference type="EMBL" id="LKLW01000008">
    <property type="protein sequence ID" value="KSU29884.1"/>
    <property type="molecule type" value="Genomic_DNA"/>
</dbReference>
<feature type="binding site" evidence="5">
    <location>
        <position position="107"/>
    </location>
    <ligand>
        <name>substrate</name>
    </ligand>
</feature>
<dbReference type="InterPro" id="IPR020471">
    <property type="entry name" value="AKR"/>
</dbReference>
<feature type="active site" description="Proton donor" evidence="4">
    <location>
        <position position="45"/>
    </location>
</feature>
<evidence type="ECO:0000256" key="3">
    <source>
        <dbReference type="ARBA" id="ARBA00023002"/>
    </source>
</evidence>
<evidence type="ECO:0000259" key="7">
    <source>
        <dbReference type="Pfam" id="PF00248"/>
    </source>
</evidence>
<dbReference type="InterPro" id="IPR036812">
    <property type="entry name" value="NAD(P)_OxRdtase_dom_sf"/>
</dbReference>
<evidence type="ECO:0000256" key="6">
    <source>
        <dbReference type="PIRSR" id="PIRSR000097-3"/>
    </source>
</evidence>
<reference evidence="10 11" key="1">
    <citation type="submission" date="2015-10" db="EMBL/GenBank/DDBJ databases">
        <title>Draft Genome Sequences of 11 Lactococcus lactis subspecies cremoris strains.</title>
        <authorList>
            <person name="Wels M."/>
            <person name="Backus L."/>
            <person name="Boekhorst J."/>
            <person name="Dijkstra A."/>
            <person name="Beerthuizen M."/>
            <person name="Kelly W."/>
            <person name="Siezen R."/>
            <person name="Bachmann H."/>
            <person name="Van Hijum S."/>
        </authorList>
    </citation>
    <scope>NUCLEOTIDE SEQUENCE [LARGE SCALE GENOMIC DNA]</scope>
    <source>
        <strain evidence="11">LMG9449</strain>
        <strain evidence="10">N42</strain>
    </source>
</reference>
<comment type="caution">
    <text evidence="9">The sequence shown here is derived from an EMBL/GenBank/DDBJ whole genome shotgun (WGS) entry which is preliminary data.</text>
</comment>
<dbReference type="Pfam" id="PF00248">
    <property type="entry name" value="Aldo_ket_red"/>
    <property type="match status" value="1"/>
</dbReference>
<dbReference type="AlphaFoldDB" id="A0A0A7SXR0"/>
<dbReference type="FunFam" id="3.20.20.100:FF:000015">
    <property type="entry name" value="Oxidoreductase, aldo/keto reductase family"/>
    <property type="match status" value="1"/>
</dbReference>
<reference evidence="9" key="2">
    <citation type="journal article" date="2017" name="Genome Announc.">
        <title>Draft Genome Sequences of 24 Lactococcus lactis Strains.</title>
        <authorList>
            <person name="Backus L."/>
            <person name="Wels M."/>
            <person name="Boekhorst J."/>
            <person name="Dijkstra A.R."/>
            <person name="Beerthuyzen M."/>
            <person name="Kelly W.J."/>
            <person name="Siezen R.J."/>
            <person name="van Hijum S.A."/>
            <person name="Bachmann H."/>
        </authorList>
    </citation>
    <scope>NUCLEOTIDE SEQUENCE</scope>
    <source>
        <strain evidence="8">LMG9447</strain>
        <strain evidence="9">N42</strain>
    </source>
</reference>
<evidence type="ECO:0000313" key="9">
    <source>
        <dbReference type="EMBL" id="KSU29884.1"/>
    </source>
</evidence>
<protein>
    <submittedName>
        <fullName evidence="9">Oxidoreductase of aldo/keto reductase family subgroup 1</fullName>
    </submittedName>
</protein>